<sequence>MKSALRKLKQAKKKFWIASFLLSIVALVAVVFALIAMIAAMGIASIDDCNTSDSDVGAVQGRIDVNEKPKYGQTAMLHIAEAVSKKTGINERLLYAQLSQEAGANGDSPVAKADHNFGGMTYFAGATIGSKGMARPDVEGGNYIHYKNLSDFATEWAKLIAKNLKEMNLSKNTSIAKYSHAMKQKGYYTADEAKYTAGMEALAKNYDALKHGKKAQGDGNNGTDDSSNEACNSEEPAGTWGWPFKSIPKSGPGSTVSGEQLFGHSSSRKGGFHDGVDFGTSQYGNSYILAIHGGTVKKIGHEGYTQNDLGWYVWIESSDGYCEMYQEFAFAASDKDRIKVSVGDKVKVGDKIGYLKATGNVTHVHMGVTKEKDFNKAISKSFTNDGTWKDPIKIIKEGIPK</sequence>
<dbReference type="PANTHER" id="PTHR21666:SF289">
    <property type="entry name" value="L-ALA--D-GLU ENDOPEPTIDASE"/>
    <property type="match status" value="1"/>
</dbReference>
<dbReference type="InterPro" id="IPR050570">
    <property type="entry name" value="Cell_wall_metabolism_enzyme"/>
</dbReference>
<reference evidence="6" key="1">
    <citation type="submission" date="2016-10" db="EMBL/GenBank/DDBJ databases">
        <authorList>
            <person name="Varghese N."/>
            <person name="Submissions S."/>
        </authorList>
    </citation>
    <scope>NUCLEOTIDE SEQUENCE [LARGE SCALE GENOMIC DNA]</scope>
    <source>
        <strain evidence="6">R-53102</strain>
    </source>
</reference>
<dbReference type="GO" id="GO:0004222">
    <property type="term" value="F:metalloendopeptidase activity"/>
    <property type="evidence" value="ECO:0007669"/>
    <property type="project" value="TreeGrafter"/>
</dbReference>
<evidence type="ECO:0000313" key="6">
    <source>
        <dbReference type="Proteomes" id="UP000199599"/>
    </source>
</evidence>
<evidence type="ECO:0000256" key="2">
    <source>
        <dbReference type="SAM" id="MobiDB-lite"/>
    </source>
</evidence>
<evidence type="ECO:0000256" key="3">
    <source>
        <dbReference type="SAM" id="Phobius"/>
    </source>
</evidence>
<dbReference type="EMBL" id="FOMN01000013">
    <property type="protein sequence ID" value="SFD62278.1"/>
    <property type="molecule type" value="Genomic_DNA"/>
</dbReference>
<dbReference type="RefSeq" id="WP_090094148.1">
    <property type="nucleotide sequence ID" value="NZ_CBCRVU010000006.1"/>
</dbReference>
<dbReference type="Gene3D" id="1.10.530.10">
    <property type="match status" value="1"/>
</dbReference>
<gene>
    <name evidence="5" type="ORF">SAMN04487792_1629</name>
</gene>
<evidence type="ECO:0000313" key="5">
    <source>
        <dbReference type="EMBL" id="SFD62278.1"/>
    </source>
</evidence>
<protein>
    <submittedName>
        <fullName evidence="5">Mannosyl-glycoprotein endo-beta-N-acetylglucosaminidase</fullName>
    </submittedName>
</protein>
<keyword evidence="3" id="KW-0472">Membrane</keyword>
<organism evidence="5 6">
    <name type="scientific">Lactobacillus bombicola</name>
    <dbReference type="NCBI Taxonomy" id="1505723"/>
    <lineage>
        <taxon>Bacteria</taxon>
        <taxon>Bacillati</taxon>
        <taxon>Bacillota</taxon>
        <taxon>Bacilli</taxon>
        <taxon>Lactobacillales</taxon>
        <taxon>Lactobacillaceae</taxon>
        <taxon>Lactobacillus</taxon>
    </lineage>
</organism>
<dbReference type="Proteomes" id="UP000199599">
    <property type="component" value="Unassembled WGS sequence"/>
</dbReference>
<feature type="compositionally biased region" description="Polar residues" evidence="2">
    <location>
        <begin position="221"/>
        <end position="231"/>
    </location>
</feature>
<dbReference type="CDD" id="cd12797">
    <property type="entry name" value="M23_peptidase"/>
    <property type="match status" value="1"/>
</dbReference>
<dbReference type="STRING" id="1505723.SAMN04487792_1629"/>
<dbReference type="Gene3D" id="2.70.70.10">
    <property type="entry name" value="Glucose Permease (Domain IIA)"/>
    <property type="match status" value="1"/>
</dbReference>
<keyword evidence="3" id="KW-1133">Transmembrane helix</keyword>
<dbReference type="InterPro" id="IPR016047">
    <property type="entry name" value="M23ase_b-sheet_dom"/>
</dbReference>
<dbReference type="SUPFAM" id="SSF51261">
    <property type="entry name" value="Duplicated hybrid motif"/>
    <property type="match status" value="1"/>
</dbReference>
<evidence type="ECO:0000259" key="4">
    <source>
        <dbReference type="Pfam" id="PF01551"/>
    </source>
</evidence>
<name>A0A1I1TYA1_9LACO</name>
<dbReference type="Pfam" id="PF01551">
    <property type="entry name" value="Peptidase_M23"/>
    <property type="match status" value="1"/>
</dbReference>
<accession>A0A1I1TYA1</accession>
<dbReference type="PANTHER" id="PTHR21666">
    <property type="entry name" value="PEPTIDASE-RELATED"/>
    <property type="match status" value="1"/>
</dbReference>
<proteinExistence type="predicted"/>
<keyword evidence="1" id="KW-0732">Signal</keyword>
<feature type="region of interest" description="Disordered" evidence="2">
    <location>
        <begin position="249"/>
        <end position="268"/>
    </location>
</feature>
<feature type="transmembrane region" description="Helical" evidence="3">
    <location>
        <begin position="20"/>
        <end position="44"/>
    </location>
</feature>
<feature type="region of interest" description="Disordered" evidence="2">
    <location>
        <begin position="212"/>
        <end position="244"/>
    </location>
</feature>
<keyword evidence="3" id="KW-0812">Transmembrane</keyword>
<dbReference type="AlphaFoldDB" id="A0A1I1TYA1"/>
<dbReference type="InterPro" id="IPR011055">
    <property type="entry name" value="Dup_hybrid_motif"/>
</dbReference>
<evidence type="ECO:0000256" key="1">
    <source>
        <dbReference type="ARBA" id="ARBA00022729"/>
    </source>
</evidence>
<feature type="domain" description="M23ase beta-sheet core" evidence="4">
    <location>
        <begin position="272"/>
        <end position="372"/>
    </location>
</feature>